<evidence type="ECO:0000313" key="3">
    <source>
        <dbReference type="Proteomes" id="UP001590951"/>
    </source>
</evidence>
<feature type="region of interest" description="Disordered" evidence="1">
    <location>
        <begin position="209"/>
        <end position="298"/>
    </location>
</feature>
<feature type="compositionally biased region" description="Acidic residues" evidence="1">
    <location>
        <begin position="216"/>
        <end position="225"/>
    </location>
</feature>
<evidence type="ECO:0000256" key="1">
    <source>
        <dbReference type="SAM" id="MobiDB-lite"/>
    </source>
</evidence>
<keyword evidence="3" id="KW-1185">Reference proteome</keyword>
<organism evidence="2 3">
    <name type="scientific">Lepraria finkii</name>
    <dbReference type="NCBI Taxonomy" id="1340010"/>
    <lineage>
        <taxon>Eukaryota</taxon>
        <taxon>Fungi</taxon>
        <taxon>Dikarya</taxon>
        <taxon>Ascomycota</taxon>
        <taxon>Pezizomycotina</taxon>
        <taxon>Lecanoromycetes</taxon>
        <taxon>OSLEUM clade</taxon>
        <taxon>Lecanoromycetidae</taxon>
        <taxon>Lecanorales</taxon>
        <taxon>Lecanorineae</taxon>
        <taxon>Stereocaulaceae</taxon>
        <taxon>Lepraria</taxon>
    </lineage>
</organism>
<dbReference type="Proteomes" id="UP001590951">
    <property type="component" value="Unassembled WGS sequence"/>
</dbReference>
<dbReference type="PANTHER" id="PTHR37535:SF3">
    <property type="entry name" value="FLUG DOMAIN-CONTAINING PROTEIN"/>
    <property type="match status" value="1"/>
</dbReference>
<dbReference type="PANTHER" id="PTHR37535">
    <property type="entry name" value="FLUG DOMAIN PROTEIN"/>
    <property type="match status" value="1"/>
</dbReference>
<protein>
    <submittedName>
        <fullName evidence="2">Uncharacterized protein</fullName>
    </submittedName>
</protein>
<feature type="compositionally biased region" description="Acidic residues" evidence="1">
    <location>
        <begin position="283"/>
        <end position="296"/>
    </location>
</feature>
<evidence type="ECO:0000313" key="2">
    <source>
        <dbReference type="EMBL" id="KAL2049552.1"/>
    </source>
</evidence>
<comment type="caution">
    <text evidence="2">The sequence shown here is derived from an EMBL/GenBank/DDBJ whole genome shotgun (WGS) entry which is preliminary data.</text>
</comment>
<name>A0ABR4AV49_9LECA</name>
<gene>
    <name evidence="2" type="ORF">ABVK25_010131</name>
</gene>
<sequence length="397" mass="45654">MVRRQRKTGRLPPSYYIQQRQELAVQGRTRPKVADNTKKGLALVLRKWSRFCDELRRESETFLQEAQVPDFKIFWKWTLDRYKRIKTASSLKNYWRVLRMHILNKADRDFDPRERKDIHNYLDFLITEYSLRTVPKKKPVIGLDDLYLLLYTHWVLDNWTYRDERQRVQVAAGLLAAVFFGCRPCSLFDTRVKFDEELGEAADNLAVTNGQSDMKDELDDIDMDTGIDPKRTRVSDPVMVVDPDYMIDSDSSTAYDGDGDSDSDSSTACENDSDSGSSSVYLPDDDDTDGDTDDDCGAGSEKTRAFLYRHFTITIVPNETPGKPNIVFMKATLLHTKGEDNNPRIKTLVIDGEDDDPIFSLLDHLISLALNDNAFEAESAKDIQNMFWVKMPRVRKA</sequence>
<dbReference type="EMBL" id="JBHFEH010000061">
    <property type="protein sequence ID" value="KAL2049552.1"/>
    <property type="molecule type" value="Genomic_DNA"/>
</dbReference>
<reference evidence="2 3" key="1">
    <citation type="submission" date="2024-09" db="EMBL/GenBank/DDBJ databases">
        <title>Rethinking Asexuality: The Enigmatic Case of Functional Sexual Genes in Lepraria (Stereocaulaceae).</title>
        <authorList>
            <person name="Doellman M."/>
            <person name="Sun Y."/>
            <person name="Barcenas-Pena A."/>
            <person name="Lumbsch H.T."/>
            <person name="Grewe F."/>
        </authorList>
    </citation>
    <scope>NUCLEOTIDE SEQUENCE [LARGE SCALE GENOMIC DNA]</scope>
    <source>
        <strain evidence="2 3">Grewe 0041</strain>
    </source>
</reference>
<proteinExistence type="predicted"/>
<accession>A0ABR4AV49</accession>